<dbReference type="SUPFAM" id="SSF55729">
    <property type="entry name" value="Acyl-CoA N-acyltransferases (Nat)"/>
    <property type="match status" value="1"/>
</dbReference>
<dbReference type="Gene3D" id="3.40.630.30">
    <property type="match status" value="1"/>
</dbReference>
<name>A0A090R920_9GAMM</name>
<dbReference type="InterPro" id="IPR016181">
    <property type="entry name" value="Acyl_CoA_acyltransferase"/>
</dbReference>
<evidence type="ECO:0000313" key="2">
    <source>
        <dbReference type="EMBL" id="GAL04102.1"/>
    </source>
</evidence>
<accession>A0A090R920</accession>
<gene>
    <name evidence="2" type="ORF">JCM19237_2253</name>
</gene>
<protein>
    <submittedName>
        <fullName evidence="2">Histone acetyltransferase HPA2 and related acetyltransferases</fullName>
    </submittedName>
</protein>
<dbReference type="Proteomes" id="UP000029227">
    <property type="component" value="Unassembled WGS sequence"/>
</dbReference>
<dbReference type="GO" id="GO:0016747">
    <property type="term" value="F:acyltransferase activity, transferring groups other than amino-acyl groups"/>
    <property type="evidence" value="ECO:0007669"/>
    <property type="project" value="InterPro"/>
</dbReference>
<dbReference type="STRING" id="754436.JCM19237_2253"/>
<dbReference type="PROSITE" id="PS51186">
    <property type="entry name" value="GNAT"/>
    <property type="match status" value="1"/>
</dbReference>
<feature type="domain" description="N-acetyltransferase" evidence="1">
    <location>
        <begin position="1"/>
        <end position="83"/>
    </location>
</feature>
<keyword evidence="2" id="KW-0808">Transferase</keyword>
<reference evidence="2 3" key="1">
    <citation type="journal article" date="2014" name="Genome Announc.">
        <title>Draft Genome Sequences of Two Vibrionaceae Species, Vibrio ponticus C121 and Photobacterium aphoticum C119, Isolated as Coral Reef Microbiota.</title>
        <authorList>
            <person name="Al-saari N."/>
            <person name="Meirelles P.M."/>
            <person name="Mino S."/>
            <person name="Suda W."/>
            <person name="Oshima K."/>
            <person name="Hattori M."/>
            <person name="Ohkuma M."/>
            <person name="Thompson F.L."/>
            <person name="Gomez-Gil B."/>
            <person name="Sawabe T."/>
            <person name="Sawabe T."/>
        </authorList>
    </citation>
    <scope>NUCLEOTIDE SEQUENCE [LARGE SCALE GENOMIC DNA]</scope>
    <source>
        <strain evidence="2 3">JCM 19237</strain>
    </source>
</reference>
<dbReference type="InterPro" id="IPR000182">
    <property type="entry name" value="GNAT_dom"/>
</dbReference>
<sequence length="83" mass="9095">MDSRYKGQGIGAMLLKHAASVIHQQAHAASMYLEVLAANDAAQAFYQHMGGHNIHAQQWEAPEGSIVDEYVIHWPDAAHFLAA</sequence>
<dbReference type="AlphaFoldDB" id="A0A090R920"/>
<dbReference type="Pfam" id="PF00583">
    <property type="entry name" value="Acetyltransf_1"/>
    <property type="match status" value="1"/>
</dbReference>
<dbReference type="EMBL" id="BBMN01000003">
    <property type="protein sequence ID" value="GAL04102.1"/>
    <property type="molecule type" value="Genomic_DNA"/>
</dbReference>
<proteinExistence type="predicted"/>
<evidence type="ECO:0000259" key="1">
    <source>
        <dbReference type="PROSITE" id="PS51186"/>
    </source>
</evidence>
<evidence type="ECO:0000313" key="3">
    <source>
        <dbReference type="Proteomes" id="UP000029227"/>
    </source>
</evidence>
<dbReference type="eggNOG" id="COG0456">
    <property type="taxonomic scope" value="Bacteria"/>
</dbReference>
<organism evidence="2 3">
    <name type="scientific">Photobacterium aphoticum</name>
    <dbReference type="NCBI Taxonomy" id="754436"/>
    <lineage>
        <taxon>Bacteria</taxon>
        <taxon>Pseudomonadati</taxon>
        <taxon>Pseudomonadota</taxon>
        <taxon>Gammaproteobacteria</taxon>
        <taxon>Vibrionales</taxon>
        <taxon>Vibrionaceae</taxon>
        <taxon>Photobacterium</taxon>
    </lineage>
</organism>
<comment type="caution">
    <text evidence="2">The sequence shown here is derived from an EMBL/GenBank/DDBJ whole genome shotgun (WGS) entry which is preliminary data.</text>
</comment>